<name>Q6MKN6_BDEBA</name>
<evidence type="ECO:0000313" key="3">
    <source>
        <dbReference type="Proteomes" id="UP000008080"/>
    </source>
</evidence>
<protein>
    <recommendedName>
        <fullName evidence="4">Lipoprotein</fullName>
    </recommendedName>
</protein>
<accession>Q6MKN6</accession>
<dbReference type="RefSeq" id="WP_011164773.1">
    <property type="nucleotide sequence ID" value="NC_005363.1"/>
</dbReference>
<dbReference type="Proteomes" id="UP000008080">
    <property type="component" value="Chromosome"/>
</dbReference>
<evidence type="ECO:0000256" key="1">
    <source>
        <dbReference type="SAM" id="SignalP"/>
    </source>
</evidence>
<keyword evidence="3" id="KW-1185">Reference proteome</keyword>
<dbReference type="EMBL" id="BX842652">
    <property type="protein sequence ID" value="CAE80171.1"/>
    <property type="molecule type" value="Genomic_DNA"/>
</dbReference>
<dbReference type="PROSITE" id="PS51257">
    <property type="entry name" value="PROKAR_LIPOPROTEIN"/>
    <property type="match status" value="1"/>
</dbReference>
<proteinExistence type="predicted"/>
<sequence length="257" mass="27126">MNFRYVLLCLSSVFFSTGCVLQAHLIPAVANVESEVNLGSSQSGFTAVFKANNTPLFGIYDENTTAAVLTGICKPGNLVIILGAYGVTQKNSVFCPENGIWSVDFDMSNLAGYSSSDSMQPITAGTRGTSNVSVDIRFTYSPTTIPAAGAESSISNQNGKNFLFLYVGGTTSTGGFSQAISHIGLTQKAQYQYRMEIYRSGSALVNLGAKESMKDAIEVPGSYTWQNGDTVKVTPFDSSGDKASINIAIPNPAGVGI</sequence>
<feature type="chain" id="PRO_5004276936" description="Lipoprotein" evidence="1">
    <location>
        <begin position="23"/>
        <end position="257"/>
    </location>
</feature>
<gene>
    <name evidence="2" type="ordered locus">Bd2352</name>
</gene>
<evidence type="ECO:0008006" key="4">
    <source>
        <dbReference type="Google" id="ProtNLM"/>
    </source>
</evidence>
<dbReference type="HOGENOM" id="CLU_1164072_0_0_7"/>
<feature type="signal peptide" evidence="1">
    <location>
        <begin position="1"/>
        <end position="22"/>
    </location>
</feature>
<keyword evidence="1" id="KW-0732">Signal</keyword>
<evidence type="ECO:0000313" key="2">
    <source>
        <dbReference type="EMBL" id="CAE80171.1"/>
    </source>
</evidence>
<dbReference type="AlphaFoldDB" id="Q6MKN6"/>
<dbReference type="KEGG" id="bba:Bd2352"/>
<dbReference type="GeneID" id="93013276"/>
<reference evidence="2 3" key="1">
    <citation type="journal article" date="2004" name="Science">
        <title>A predator unmasked: life cycle of Bdellovibrio bacteriovorus from a genomic perspective.</title>
        <authorList>
            <person name="Rendulic S."/>
            <person name="Jagtap P."/>
            <person name="Rosinus A."/>
            <person name="Eppinger M."/>
            <person name="Baar C."/>
            <person name="Lanz C."/>
            <person name="Keller H."/>
            <person name="Lambert C."/>
            <person name="Evans K.J."/>
            <person name="Goesmann A."/>
            <person name="Meyer F."/>
            <person name="Sockett R.E."/>
            <person name="Schuster S.C."/>
        </authorList>
    </citation>
    <scope>NUCLEOTIDE SEQUENCE [LARGE SCALE GENOMIC DNA]</scope>
    <source>
        <strain evidence="3">ATCC 15356 / DSM 50701 / NCIMB 9529 / HD100</strain>
    </source>
</reference>
<organism evidence="2 3">
    <name type="scientific">Bdellovibrio bacteriovorus (strain ATCC 15356 / DSM 50701 / NCIMB 9529 / HD100)</name>
    <dbReference type="NCBI Taxonomy" id="264462"/>
    <lineage>
        <taxon>Bacteria</taxon>
        <taxon>Pseudomonadati</taxon>
        <taxon>Bdellovibrionota</taxon>
        <taxon>Bdellovibrionia</taxon>
        <taxon>Bdellovibrionales</taxon>
        <taxon>Pseudobdellovibrionaceae</taxon>
        <taxon>Bdellovibrio</taxon>
    </lineage>
</organism>